<evidence type="ECO:0000313" key="2">
    <source>
        <dbReference type="EMBL" id="GBF95407.1"/>
    </source>
</evidence>
<protein>
    <submittedName>
        <fullName evidence="2">Uncharacterized protein</fullName>
    </submittedName>
</protein>
<proteinExistence type="predicted"/>
<dbReference type="AlphaFoldDB" id="A0A2V0PE05"/>
<sequence>MTPPPTCCTAGEAAEARAVAAAMAQAAVDKLIGPEICHNLVAAALAKAVDNYNKAEAAKAAPPKRGASASALAERAKAGLLEGSQALLRRVKSIQKQPNSPKATKIPKSPKSPKTPKVTEQPESLPKIPTSPEAPKRTASAGAQLATKAKALFKSTKPLAKRSADAEAVADGPAAVVVEVAIAAPKSGSSVKKAPTSAGPKSPVGERVSAALRRVFACGTCTRQLPLL</sequence>
<dbReference type="InParanoid" id="A0A2V0PE05"/>
<dbReference type="Proteomes" id="UP000247498">
    <property type="component" value="Unassembled WGS sequence"/>
</dbReference>
<comment type="caution">
    <text evidence="2">The sequence shown here is derived from an EMBL/GenBank/DDBJ whole genome shotgun (WGS) entry which is preliminary data.</text>
</comment>
<accession>A0A2V0PE05</accession>
<evidence type="ECO:0000313" key="3">
    <source>
        <dbReference type="Proteomes" id="UP000247498"/>
    </source>
</evidence>
<dbReference type="EMBL" id="BDRX01000064">
    <property type="protein sequence ID" value="GBF95407.1"/>
    <property type="molecule type" value="Genomic_DNA"/>
</dbReference>
<organism evidence="2 3">
    <name type="scientific">Raphidocelis subcapitata</name>
    <dbReference type="NCBI Taxonomy" id="307507"/>
    <lineage>
        <taxon>Eukaryota</taxon>
        <taxon>Viridiplantae</taxon>
        <taxon>Chlorophyta</taxon>
        <taxon>core chlorophytes</taxon>
        <taxon>Chlorophyceae</taxon>
        <taxon>CS clade</taxon>
        <taxon>Sphaeropleales</taxon>
        <taxon>Selenastraceae</taxon>
        <taxon>Raphidocelis</taxon>
    </lineage>
</organism>
<feature type="compositionally biased region" description="Low complexity" evidence="1">
    <location>
        <begin position="100"/>
        <end position="109"/>
    </location>
</feature>
<evidence type="ECO:0000256" key="1">
    <source>
        <dbReference type="SAM" id="MobiDB-lite"/>
    </source>
</evidence>
<keyword evidence="3" id="KW-1185">Reference proteome</keyword>
<reference evidence="2 3" key="1">
    <citation type="journal article" date="2018" name="Sci. Rep.">
        <title>Raphidocelis subcapitata (=Pseudokirchneriella subcapitata) provides an insight into genome evolution and environmental adaptations in the Sphaeropleales.</title>
        <authorList>
            <person name="Suzuki S."/>
            <person name="Yamaguchi H."/>
            <person name="Nakajima N."/>
            <person name="Kawachi M."/>
        </authorList>
    </citation>
    <scope>NUCLEOTIDE SEQUENCE [LARGE SCALE GENOMIC DNA]</scope>
    <source>
        <strain evidence="2 3">NIES-35</strain>
    </source>
</reference>
<gene>
    <name evidence="2" type="ORF">Rsub_08369</name>
</gene>
<feature type="region of interest" description="Disordered" evidence="1">
    <location>
        <begin position="93"/>
        <end position="142"/>
    </location>
</feature>
<name>A0A2V0PE05_9CHLO</name>